<evidence type="ECO:0000313" key="3">
    <source>
        <dbReference type="EMBL" id="PPQ76836.1"/>
    </source>
</evidence>
<dbReference type="InterPro" id="IPR027417">
    <property type="entry name" value="P-loop_NTPase"/>
</dbReference>
<dbReference type="OrthoDB" id="4760524at2759"/>
<gene>
    <name evidence="3" type="ORF">CVT26_002294</name>
</gene>
<proteinExistence type="predicted"/>
<feature type="domain" description="Nephrocystin 3-like N-terminal" evidence="2">
    <location>
        <begin position="65"/>
        <end position="229"/>
    </location>
</feature>
<comment type="caution">
    <text evidence="3">The sequence shown here is derived from an EMBL/GenBank/DDBJ whole genome shotgun (WGS) entry which is preliminary data.</text>
</comment>
<sequence>MQVGGERNTTVISGGTFTSIVQSDNAVHALKLLQCKISAGALHDSADRCEAPKCHPRTREAILNEILDWAADGAEAGAHPFLWLYGPAGSGKTSIAQTIAEILHREGGLAASFFFGRTALGRNDDSRLIPTLAYQLTLSIPEANNDIFFVLNSDPVIFDRSLETQLTKLIVEPLSAFREGVPHRNLPRVIVIDGLDECNDPKSQRRILSLFYAAIQRHRVPLSFFIASRPEHEIRTFFNQSHVSHWARRLVLDDKYQPDADIAIFLKARFEDVNKNHPLAPHLSQPWPSSHDLGRLVRKASGQFIYASTVMKFVASSNNWPTHSMDIIFGLALPGSNTPFADLDVLYSHILSSVDDIARVREVFFFLLLGESDFGADMNTVEDFLQLRRGQLDMLLKDLHSVIYVPLHNRGSESLRLFHASLGDFLLDRRRSGRYFVDPEEGHSRLARYCLRYLKRSSLFQLLELNQTVLKISHQGLMRHCSECRPSQGLLKDLSEFDFEGYLDMPFSTFPSVLSRTMPFYVLPSFYDWIRVQTRKNDKHNVRYKYMSQFDNFLKSRLSQYPADMTSGYLFTASTLEPFSKHCSIIIRLLTIRDPEAFSRYMDYDVAGCALAYASDHKTKDYYKMITDFLIDESRAGIYFIEGTRDRNLAKFLYGVLTSDLFLGECPEGRTPDELRKMAECVLDLLYALLFRIPDDDDLADYLQSHPIPGALRYSTGVRLQSTIFAVQIYIERNLALRQSPEAPGSKRSFKDRVLFWFKKRKARVNWD</sequence>
<accession>A0A409WEB4</accession>
<reference evidence="3 4" key="1">
    <citation type="journal article" date="2018" name="Evol. Lett.">
        <title>Horizontal gene cluster transfer increased hallucinogenic mushroom diversity.</title>
        <authorList>
            <person name="Reynolds H.T."/>
            <person name="Vijayakumar V."/>
            <person name="Gluck-Thaler E."/>
            <person name="Korotkin H.B."/>
            <person name="Matheny P.B."/>
            <person name="Slot J.C."/>
        </authorList>
    </citation>
    <scope>NUCLEOTIDE SEQUENCE [LARGE SCALE GENOMIC DNA]</scope>
    <source>
        <strain evidence="3 4">SRW20</strain>
    </source>
</reference>
<dbReference type="Gene3D" id="3.40.50.300">
    <property type="entry name" value="P-loop containing nucleotide triphosphate hydrolases"/>
    <property type="match status" value="1"/>
</dbReference>
<dbReference type="Proteomes" id="UP000284706">
    <property type="component" value="Unassembled WGS sequence"/>
</dbReference>
<name>A0A409WEB4_9AGAR</name>
<dbReference type="SUPFAM" id="SSF52540">
    <property type="entry name" value="P-loop containing nucleoside triphosphate hydrolases"/>
    <property type="match status" value="1"/>
</dbReference>
<evidence type="ECO:0000313" key="4">
    <source>
        <dbReference type="Proteomes" id="UP000284706"/>
    </source>
</evidence>
<evidence type="ECO:0000259" key="2">
    <source>
        <dbReference type="Pfam" id="PF24883"/>
    </source>
</evidence>
<keyword evidence="4" id="KW-1185">Reference proteome</keyword>
<organism evidence="3 4">
    <name type="scientific">Gymnopilus dilepis</name>
    <dbReference type="NCBI Taxonomy" id="231916"/>
    <lineage>
        <taxon>Eukaryota</taxon>
        <taxon>Fungi</taxon>
        <taxon>Dikarya</taxon>
        <taxon>Basidiomycota</taxon>
        <taxon>Agaricomycotina</taxon>
        <taxon>Agaricomycetes</taxon>
        <taxon>Agaricomycetidae</taxon>
        <taxon>Agaricales</taxon>
        <taxon>Agaricineae</taxon>
        <taxon>Hymenogastraceae</taxon>
        <taxon>Gymnopilus</taxon>
    </lineage>
</organism>
<dbReference type="InterPro" id="IPR056884">
    <property type="entry name" value="NPHP3-like_N"/>
</dbReference>
<dbReference type="Pfam" id="PF24883">
    <property type="entry name" value="NPHP3_N"/>
    <property type="match status" value="1"/>
</dbReference>
<dbReference type="InParanoid" id="A0A409WEB4"/>
<dbReference type="AlphaFoldDB" id="A0A409WEB4"/>
<dbReference type="PANTHER" id="PTHR10039:SF17">
    <property type="entry name" value="FUNGAL STAND N-TERMINAL GOODBYE DOMAIN-CONTAINING PROTEIN-RELATED"/>
    <property type="match status" value="1"/>
</dbReference>
<keyword evidence="1" id="KW-0677">Repeat</keyword>
<dbReference type="EMBL" id="NHYE01005114">
    <property type="protein sequence ID" value="PPQ76836.1"/>
    <property type="molecule type" value="Genomic_DNA"/>
</dbReference>
<protein>
    <recommendedName>
        <fullName evidence="2">Nephrocystin 3-like N-terminal domain-containing protein</fullName>
    </recommendedName>
</protein>
<dbReference type="PANTHER" id="PTHR10039">
    <property type="entry name" value="AMELOGENIN"/>
    <property type="match status" value="1"/>
</dbReference>
<evidence type="ECO:0000256" key="1">
    <source>
        <dbReference type="ARBA" id="ARBA00022737"/>
    </source>
</evidence>